<dbReference type="PANTHER" id="PTHR31848">
    <property type="match status" value="1"/>
</dbReference>
<evidence type="ECO:0000256" key="5">
    <source>
        <dbReference type="ARBA" id="ARBA00023212"/>
    </source>
</evidence>
<evidence type="ECO:0000256" key="4">
    <source>
        <dbReference type="ARBA" id="ARBA00022490"/>
    </source>
</evidence>
<reference evidence="6 7" key="1">
    <citation type="submission" date="2024-02" db="EMBL/GenBank/DDBJ databases">
        <title>Chromosome-scale genome assembly of the rough periwinkle Littorina saxatilis.</title>
        <authorList>
            <person name="De Jode A."/>
            <person name="Faria R."/>
            <person name="Formenti G."/>
            <person name="Sims Y."/>
            <person name="Smith T.P."/>
            <person name="Tracey A."/>
            <person name="Wood J.M.D."/>
            <person name="Zagrodzka Z.B."/>
            <person name="Johannesson K."/>
            <person name="Butlin R.K."/>
            <person name="Leder E.H."/>
        </authorList>
    </citation>
    <scope>NUCLEOTIDE SEQUENCE [LARGE SCALE GENOMIC DNA]</scope>
    <source>
        <strain evidence="6">Snail1</strain>
        <tissue evidence="6">Muscle</tissue>
    </source>
</reference>
<proteinExistence type="inferred from homology"/>
<dbReference type="Pfam" id="PF15068">
    <property type="entry name" value="FAM101"/>
    <property type="match status" value="1"/>
</dbReference>
<keyword evidence="5" id="KW-0206">Cytoskeleton</keyword>
<comment type="subcellular location">
    <subcellularLocation>
        <location evidence="1">Cytoplasm</location>
        <location evidence="1">Cytoskeleton</location>
    </subcellularLocation>
</comment>
<dbReference type="Proteomes" id="UP001374579">
    <property type="component" value="Unassembled WGS sequence"/>
</dbReference>
<dbReference type="EMBL" id="JBAMIC010000007">
    <property type="protein sequence ID" value="KAK7106509.1"/>
    <property type="molecule type" value="Genomic_DNA"/>
</dbReference>
<evidence type="ECO:0000313" key="6">
    <source>
        <dbReference type="EMBL" id="KAK7106509.1"/>
    </source>
</evidence>
<comment type="caution">
    <text evidence="6">The sequence shown here is derived from an EMBL/GenBank/DDBJ whole genome shotgun (WGS) entry which is preliminary data.</text>
</comment>
<evidence type="ECO:0000256" key="2">
    <source>
        <dbReference type="ARBA" id="ARBA00009886"/>
    </source>
</evidence>
<accession>A0AAN9BK85</accession>
<dbReference type="GO" id="GO:0061572">
    <property type="term" value="P:actin filament bundle organization"/>
    <property type="evidence" value="ECO:0007669"/>
    <property type="project" value="InterPro"/>
</dbReference>
<dbReference type="GO" id="GO:0048705">
    <property type="term" value="P:skeletal system morphogenesis"/>
    <property type="evidence" value="ECO:0007669"/>
    <property type="project" value="TreeGrafter"/>
</dbReference>
<dbReference type="AlphaFoldDB" id="A0AAN9BK85"/>
<sequence>MIPMEVSETVAIVKLPNYAEHSFESAVHYSDMRRHKSTVNFEPVLAPVRFADTMYLWGKDTTKKRYVSRTFYEPRVKPKRFGETDFIFPKGKTERFASFVDFHIDECRKWFKTCVELKARTFTTVHSFPESSTVTSSSVTSPGLRRDVTVNGGDGGGLHDGPGASQVFIPPHKVGSKGLGEKHFRVALDKEKVDVNMNGPISNGL</sequence>
<comment type="subunit">
    <text evidence="3">Interacts with FLNA and FLNB.</text>
</comment>
<name>A0AAN9BK85_9CAEN</name>
<dbReference type="InterPro" id="IPR028215">
    <property type="entry name" value="Refilin"/>
</dbReference>
<evidence type="ECO:0000313" key="7">
    <source>
        <dbReference type="Proteomes" id="UP001374579"/>
    </source>
</evidence>
<dbReference type="GO" id="GO:0031005">
    <property type="term" value="F:filamin binding"/>
    <property type="evidence" value="ECO:0007669"/>
    <property type="project" value="InterPro"/>
</dbReference>
<keyword evidence="7" id="KW-1185">Reference proteome</keyword>
<keyword evidence="4" id="KW-0963">Cytoplasm</keyword>
<dbReference type="GO" id="GO:0061182">
    <property type="term" value="P:negative regulation of chondrocyte development"/>
    <property type="evidence" value="ECO:0007669"/>
    <property type="project" value="TreeGrafter"/>
</dbReference>
<dbReference type="GO" id="GO:0032432">
    <property type="term" value="C:actin filament bundle"/>
    <property type="evidence" value="ECO:0007669"/>
    <property type="project" value="TreeGrafter"/>
</dbReference>
<evidence type="ECO:0000256" key="1">
    <source>
        <dbReference type="ARBA" id="ARBA00004245"/>
    </source>
</evidence>
<comment type="similarity">
    <text evidence="2">Belongs to the Refilin family.</text>
</comment>
<evidence type="ECO:0000256" key="3">
    <source>
        <dbReference type="ARBA" id="ARBA00011189"/>
    </source>
</evidence>
<protein>
    <submittedName>
        <fullName evidence="6">Uncharacterized protein</fullName>
    </submittedName>
</protein>
<dbReference type="PANTHER" id="PTHR31848:SF1">
    <property type="match status" value="1"/>
</dbReference>
<organism evidence="6 7">
    <name type="scientific">Littorina saxatilis</name>
    <dbReference type="NCBI Taxonomy" id="31220"/>
    <lineage>
        <taxon>Eukaryota</taxon>
        <taxon>Metazoa</taxon>
        <taxon>Spiralia</taxon>
        <taxon>Lophotrochozoa</taxon>
        <taxon>Mollusca</taxon>
        <taxon>Gastropoda</taxon>
        <taxon>Caenogastropoda</taxon>
        <taxon>Littorinimorpha</taxon>
        <taxon>Littorinoidea</taxon>
        <taxon>Littorinidae</taxon>
        <taxon>Littorina</taxon>
    </lineage>
</organism>
<gene>
    <name evidence="6" type="ORF">V1264_017758</name>
</gene>